<feature type="transmembrane region" description="Helical" evidence="1">
    <location>
        <begin position="73"/>
        <end position="91"/>
    </location>
</feature>
<keyword evidence="1" id="KW-1133">Transmembrane helix</keyword>
<dbReference type="EMBL" id="BMRB01000007">
    <property type="protein sequence ID" value="GGS54363.1"/>
    <property type="molecule type" value="Genomic_DNA"/>
</dbReference>
<gene>
    <name evidence="2" type="ORF">GCM10010171_56860</name>
</gene>
<organism evidence="2 3">
    <name type="scientific">Actinokineospora fastidiosa</name>
    <dbReference type="NCBI Taxonomy" id="1816"/>
    <lineage>
        <taxon>Bacteria</taxon>
        <taxon>Bacillati</taxon>
        <taxon>Actinomycetota</taxon>
        <taxon>Actinomycetes</taxon>
        <taxon>Pseudonocardiales</taxon>
        <taxon>Pseudonocardiaceae</taxon>
        <taxon>Actinokineospora</taxon>
    </lineage>
</organism>
<comment type="caution">
    <text evidence="2">The sequence shown here is derived from an EMBL/GenBank/DDBJ whole genome shotgun (WGS) entry which is preliminary data.</text>
</comment>
<protein>
    <submittedName>
        <fullName evidence="2">Uncharacterized protein</fullName>
    </submittedName>
</protein>
<evidence type="ECO:0000313" key="2">
    <source>
        <dbReference type="EMBL" id="GGS54363.1"/>
    </source>
</evidence>
<evidence type="ECO:0000313" key="3">
    <source>
        <dbReference type="Proteomes" id="UP000660680"/>
    </source>
</evidence>
<keyword evidence="1" id="KW-0812">Transmembrane</keyword>
<name>A0A918GRE4_9PSEU</name>
<proteinExistence type="predicted"/>
<feature type="transmembrane region" description="Helical" evidence="1">
    <location>
        <begin position="96"/>
        <end position="116"/>
    </location>
</feature>
<keyword evidence="1" id="KW-0472">Membrane</keyword>
<dbReference type="Proteomes" id="UP000660680">
    <property type="component" value="Unassembled WGS sequence"/>
</dbReference>
<sequence>MRPLAVPTSDRSTVQAPRDRNFDRFGAWTTVPSLIRMNSVKIANRPVDVGMGVVFAAALAVTAYAIADTWGGGYWVFGCVTGAVVSVFAMICRYQVWAVGVGLGIAAVTILVAQVSRRG</sequence>
<reference evidence="2" key="2">
    <citation type="submission" date="2020-09" db="EMBL/GenBank/DDBJ databases">
        <authorList>
            <person name="Sun Q."/>
            <person name="Ohkuma M."/>
        </authorList>
    </citation>
    <scope>NUCLEOTIDE SEQUENCE</scope>
    <source>
        <strain evidence="2">JCM 3276</strain>
    </source>
</reference>
<dbReference type="AlphaFoldDB" id="A0A918GRE4"/>
<evidence type="ECO:0000256" key="1">
    <source>
        <dbReference type="SAM" id="Phobius"/>
    </source>
</evidence>
<accession>A0A918GRE4</accession>
<keyword evidence="3" id="KW-1185">Reference proteome</keyword>
<reference evidence="2" key="1">
    <citation type="journal article" date="2014" name="Int. J. Syst. Evol. Microbiol.">
        <title>Complete genome sequence of Corynebacterium casei LMG S-19264T (=DSM 44701T), isolated from a smear-ripened cheese.</title>
        <authorList>
            <consortium name="US DOE Joint Genome Institute (JGI-PGF)"/>
            <person name="Walter F."/>
            <person name="Albersmeier A."/>
            <person name="Kalinowski J."/>
            <person name="Ruckert C."/>
        </authorList>
    </citation>
    <scope>NUCLEOTIDE SEQUENCE</scope>
    <source>
        <strain evidence="2">JCM 3276</strain>
    </source>
</reference>
<feature type="transmembrane region" description="Helical" evidence="1">
    <location>
        <begin position="46"/>
        <end position="67"/>
    </location>
</feature>